<name>E3CX45_9BACT</name>
<evidence type="ECO:0000313" key="2">
    <source>
        <dbReference type="EMBL" id="EFQ24392.1"/>
    </source>
</evidence>
<dbReference type="STRING" id="584708.Apau_1980"/>
<dbReference type="Pfam" id="PF13936">
    <property type="entry name" value="HTH_38"/>
    <property type="match status" value="1"/>
</dbReference>
<sequence>MSHHHLTREDRESIVVGLRVGLSLSEMAKHLGRHRSILSREVHRNGGPSGYSGVKAQNRYQAVRQGCRRSLKVADPAIKEALRLGMERHWPRNR</sequence>
<feature type="domain" description="Transposase IS30-like HTH" evidence="1">
    <location>
        <begin position="2"/>
        <end position="45"/>
    </location>
</feature>
<reference evidence="2 3" key="1">
    <citation type="journal article" date="2010" name="Stand. Genomic Sci.">
        <title>Non-contiguous finished genome sequence of Aminomonas paucivorans type strain (GLU-3).</title>
        <authorList>
            <person name="Pitluck S."/>
            <person name="Yasawong M."/>
            <person name="Held B."/>
            <person name="Lapidus A."/>
            <person name="Nolan M."/>
            <person name="Copeland A."/>
            <person name="Lucas S."/>
            <person name="Del Rio T.G."/>
            <person name="Tice H."/>
            <person name="Cheng J.F."/>
            <person name="Chertkov O."/>
            <person name="Goodwin L."/>
            <person name="Tapia R."/>
            <person name="Han C."/>
            <person name="Liolios K."/>
            <person name="Ivanova N."/>
            <person name="Mavromatis K."/>
            <person name="Ovchinnikova G."/>
            <person name="Pati A."/>
            <person name="Chen A."/>
            <person name="Palaniappan K."/>
            <person name="Land M."/>
            <person name="Hauser L."/>
            <person name="Chang Y.J."/>
            <person name="Jeffries C.D."/>
            <person name="Pukall R."/>
            <person name="Spring S."/>
            <person name="Rohde M."/>
            <person name="Sikorski J."/>
            <person name="Goker M."/>
            <person name="Woyke T."/>
            <person name="Bristow J."/>
            <person name="Eisen J.A."/>
            <person name="Markowitz V."/>
            <person name="Hugenholtz P."/>
            <person name="Kyrpides N.C."/>
            <person name="Klenk H.P."/>
        </authorList>
    </citation>
    <scope>NUCLEOTIDE SEQUENCE [LARGE SCALE GENOMIC DNA]</scope>
    <source>
        <strain evidence="2 3">DSM 12260</strain>
    </source>
</reference>
<dbReference type="PANTHER" id="PTHR10948">
    <property type="entry name" value="TRANSPOSASE"/>
    <property type="match status" value="1"/>
</dbReference>
<gene>
    <name evidence="2" type="ORF">Apau_1980</name>
</gene>
<organism evidence="2 3">
    <name type="scientific">Aminomonas paucivorans DSM 12260</name>
    <dbReference type="NCBI Taxonomy" id="584708"/>
    <lineage>
        <taxon>Bacteria</taxon>
        <taxon>Thermotogati</taxon>
        <taxon>Synergistota</taxon>
        <taxon>Synergistia</taxon>
        <taxon>Synergistales</taxon>
        <taxon>Synergistaceae</taxon>
        <taxon>Aminomonas</taxon>
    </lineage>
</organism>
<dbReference type="AlphaFoldDB" id="E3CX45"/>
<dbReference type="InterPro" id="IPR051917">
    <property type="entry name" value="Transposase-Integrase"/>
</dbReference>
<dbReference type="PANTHER" id="PTHR10948:SF23">
    <property type="entry name" value="TRANSPOSASE INSI FOR INSERTION SEQUENCE ELEMENT IS30A-RELATED"/>
    <property type="match status" value="1"/>
</dbReference>
<dbReference type="EMBL" id="CM001022">
    <property type="protein sequence ID" value="EFQ24392.1"/>
    <property type="molecule type" value="Genomic_DNA"/>
</dbReference>
<dbReference type="OrthoDB" id="1551498at2"/>
<dbReference type="HOGENOM" id="CLU_2379903_0_0_0"/>
<dbReference type="InterPro" id="IPR025246">
    <property type="entry name" value="IS30-like_HTH"/>
</dbReference>
<dbReference type="RefSeq" id="WP_006301630.1">
    <property type="nucleotide sequence ID" value="NZ_CM001022.1"/>
</dbReference>
<protein>
    <submittedName>
        <fullName evidence="2">Transposase</fullName>
    </submittedName>
</protein>
<dbReference type="Proteomes" id="UP000005096">
    <property type="component" value="Chromosome"/>
</dbReference>
<proteinExistence type="predicted"/>
<dbReference type="eggNOG" id="COG2826">
    <property type="taxonomic scope" value="Bacteria"/>
</dbReference>
<dbReference type="GO" id="GO:0004803">
    <property type="term" value="F:transposase activity"/>
    <property type="evidence" value="ECO:0007669"/>
    <property type="project" value="TreeGrafter"/>
</dbReference>
<evidence type="ECO:0000259" key="1">
    <source>
        <dbReference type="Pfam" id="PF13936"/>
    </source>
</evidence>
<dbReference type="PaxDb" id="584708-Apau_1980"/>
<keyword evidence="3" id="KW-1185">Reference proteome</keyword>
<dbReference type="GO" id="GO:0032196">
    <property type="term" value="P:transposition"/>
    <property type="evidence" value="ECO:0007669"/>
    <property type="project" value="TreeGrafter"/>
</dbReference>
<accession>E3CX45</accession>
<dbReference type="GO" id="GO:0005829">
    <property type="term" value="C:cytosol"/>
    <property type="evidence" value="ECO:0007669"/>
    <property type="project" value="TreeGrafter"/>
</dbReference>
<evidence type="ECO:0000313" key="3">
    <source>
        <dbReference type="Proteomes" id="UP000005096"/>
    </source>
</evidence>